<keyword evidence="1" id="KW-0732">Signal</keyword>
<accession>A0A4Q2TAK7</accession>
<dbReference type="EMBL" id="SDWV01000002">
    <property type="protein sequence ID" value="RYC14280.1"/>
    <property type="molecule type" value="Genomic_DNA"/>
</dbReference>
<dbReference type="OrthoDB" id="4247493at2"/>
<dbReference type="RefSeq" id="WP_129424505.1">
    <property type="nucleotide sequence ID" value="NZ_SDWV01000002.1"/>
</dbReference>
<gene>
    <name evidence="2" type="ORF">EUA94_02975</name>
</gene>
<dbReference type="Proteomes" id="UP000291101">
    <property type="component" value="Unassembled WGS sequence"/>
</dbReference>
<dbReference type="AlphaFoldDB" id="A0A4Q2TAK7"/>
<keyword evidence="3" id="KW-1185">Reference proteome</keyword>
<evidence type="ECO:0000313" key="2">
    <source>
        <dbReference type="EMBL" id="RYC14280.1"/>
    </source>
</evidence>
<feature type="signal peptide" evidence="1">
    <location>
        <begin position="1"/>
        <end position="27"/>
    </location>
</feature>
<feature type="chain" id="PRO_5020295261" description="Secreted protein" evidence="1">
    <location>
        <begin position="28"/>
        <end position="167"/>
    </location>
</feature>
<evidence type="ECO:0000256" key="1">
    <source>
        <dbReference type="SAM" id="SignalP"/>
    </source>
</evidence>
<comment type="caution">
    <text evidence="2">The sequence shown here is derived from an EMBL/GenBank/DDBJ whole genome shotgun (WGS) entry which is preliminary data.</text>
</comment>
<organism evidence="2 3">
    <name type="scientific">Nocardioides zhouii</name>
    <dbReference type="NCBI Taxonomy" id="1168729"/>
    <lineage>
        <taxon>Bacteria</taxon>
        <taxon>Bacillati</taxon>
        <taxon>Actinomycetota</taxon>
        <taxon>Actinomycetes</taxon>
        <taxon>Propionibacteriales</taxon>
        <taxon>Nocardioidaceae</taxon>
        <taxon>Nocardioides</taxon>
    </lineage>
</organism>
<sequence>MSKTRQPALSAIVSLFIVLAWAAPASAADGYQETYAGIPSSSFGCDDFTSMLGKDTPSLNDPAWGQACFYFDTDEWYVLDKQSDGRSVGVQWRLIDGSRSGLIRDKLGAGVNSILNKSYPNGTAVKWRIGHCNTSGGKTCTNASDFTWQAGTLCSRTSTPGGYACQW</sequence>
<evidence type="ECO:0008006" key="4">
    <source>
        <dbReference type="Google" id="ProtNLM"/>
    </source>
</evidence>
<protein>
    <recommendedName>
        <fullName evidence="4">Secreted protein</fullName>
    </recommendedName>
</protein>
<proteinExistence type="predicted"/>
<evidence type="ECO:0000313" key="3">
    <source>
        <dbReference type="Proteomes" id="UP000291101"/>
    </source>
</evidence>
<name>A0A4Q2TAK7_9ACTN</name>
<reference evidence="2 3" key="1">
    <citation type="submission" date="2019-01" db="EMBL/GenBank/DDBJ databases">
        <title>Novel species of Nocardioides.</title>
        <authorList>
            <person name="Liu Q."/>
            <person name="X Y.-H."/>
        </authorList>
    </citation>
    <scope>NUCLEOTIDE SEQUENCE [LARGE SCALE GENOMIC DNA]</scope>
    <source>
        <strain evidence="2 3">HLT2-9</strain>
    </source>
</reference>